<keyword evidence="2" id="KW-1185">Reference proteome</keyword>
<proteinExistence type="predicted"/>
<name>A0ABR2IC93_9EUKA</name>
<accession>A0ABR2IC93</accession>
<evidence type="ECO:0000313" key="1">
    <source>
        <dbReference type="EMBL" id="KAK8860456.1"/>
    </source>
</evidence>
<evidence type="ECO:0000313" key="2">
    <source>
        <dbReference type="Proteomes" id="UP001470230"/>
    </source>
</evidence>
<protein>
    <recommendedName>
        <fullName evidence="3">VWFA domain-containing protein</fullName>
    </recommendedName>
</protein>
<gene>
    <name evidence="1" type="ORF">M9Y10_012121</name>
</gene>
<sequence>MTDNRLCYSILLLIDNTAEMKCTTFESFPFVSFAKSIAKSIIERSRSTKIRLIVVYSDPSGNPKSVYLNLTQPNIQFPLEISQLVISPGKFDETVQEGLIQFNKMRYQSNPKELVDPYFFPKKVENYSILLFTDGSYLSHDFYKFQAVNEYLIRPDENIYFCNICRNGSIQETTKKNLMTIFSQAYEQLDIEPITFFTPYSGSNKLMDKLFYPTCYFHFCLNFGSIVVKSKISLTNLLWPFPYDPSVNPQGNVLPQYHCIYFDKPINVKRIKHTKYEITVKSEDIQPGNYVIYDSLDNGASFAILVYENEHATLKLLPYNFMNLLQIMNPYPSKSALDAYVASLPPPYYEGIVTFFKENGFEFSNIVPKSKKEHLKRLRDREEFFNAHIQDNYTSHSQISLDPSRFSYESLSSLLETMPKARKSFSVKKSLCKITINKDTIDDEKTFQSLEIVLPKIRPTIIYQRTQSPIQDSFVKSIMPRLKTSTAEEKITEIANITEMVESIFEEDSETDNITMLEDLLMLLRDRESYELERRLKKMKENTEFFSFVKNFLLNSIKRFKIENLPQSLIALLNSSDNA</sequence>
<dbReference type="Proteomes" id="UP001470230">
    <property type="component" value="Unassembled WGS sequence"/>
</dbReference>
<comment type="caution">
    <text evidence="1">The sequence shown here is derived from an EMBL/GenBank/DDBJ whole genome shotgun (WGS) entry which is preliminary data.</text>
</comment>
<organism evidence="1 2">
    <name type="scientific">Tritrichomonas musculus</name>
    <dbReference type="NCBI Taxonomy" id="1915356"/>
    <lineage>
        <taxon>Eukaryota</taxon>
        <taxon>Metamonada</taxon>
        <taxon>Parabasalia</taxon>
        <taxon>Tritrichomonadida</taxon>
        <taxon>Tritrichomonadidae</taxon>
        <taxon>Tritrichomonas</taxon>
    </lineage>
</organism>
<reference evidence="1 2" key="1">
    <citation type="submission" date="2024-04" db="EMBL/GenBank/DDBJ databases">
        <title>Tritrichomonas musculus Genome.</title>
        <authorList>
            <person name="Alves-Ferreira E."/>
            <person name="Grigg M."/>
            <person name="Lorenzi H."/>
            <person name="Galac M."/>
        </authorList>
    </citation>
    <scope>NUCLEOTIDE SEQUENCE [LARGE SCALE GENOMIC DNA]</scope>
    <source>
        <strain evidence="1 2">EAF2021</strain>
    </source>
</reference>
<evidence type="ECO:0008006" key="3">
    <source>
        <dbReference type="Google" id="ProtNLM"/>
    </source>
</evidence>
<dbReference type="EMBL" id="JAPFFF010000018">
    <property type="protein sequence ID" value="KAK8860456.1"/>
    <property type="molecule type" value="Genomic_DNA"/>
</dbReference>